<dbReference type="eggNOG" id="KOG1806">
    <property type="taxonomic scope" value="Eukaryota"/>
</dbReference>
<evidence type="ECO:0000259" key="2">
    <source>
        <dbReference type="Pfam" id="PF13086"/>
    </source>
</evidence>
<dbReference type="Pfam" id="PF16399">
    <property type="entry name" value="Aquarius_N_1st"/>
    <property type="match status" value="1"/>
</dbReference>
<dbReference type="OMA" id="YRVWLDC"/>
<dbReference type="Proteomes" id="UP000182444">
    <property type="component" value="Chromosome 1C"/>
</dbReference>
<feature type="domain" description="RNA helicase aquarius N-terminal" evidence="4">
    <location>
        <begin position="25"/>
        <end position="335"/>
    </location>
</feature>
<sequence>MALSTDLLKISPLAALLNKDNVSINSVYQFIEKNGFNDRDLHTLESLNGLEKLWPVYNKKQANTNAIVVALLVLAKANDGFDLWTVFEKSPENFGHFYKTVLNLVAGDKPTRIQKVRTKLLRFLTVSFQWLDSQLVRSEAGALVSVYTWMHMDEKVRENLLKGNKRLGKLWRGAMKAYDKGDKKEDIDKQSSFLSTLTDIMLQKEHDTEFVDTYLCFLISIVSQIPSRRFANSVIKSKNVCSLLKKCNADLLKTLDFYVHFPMDDFSGEELTPLQVRKLQTQYLEKFQLYAFENLPEKLRLASLCNFASLTKDEVKKELSNLSKAEIESLLNLLGSSGKKLVTLNYQLASLTSNRNLNAEFDAIDLLPTEKSLNSQYSELTLPRLTLQYLSMNDFILKSLRLQQVEIFHQINSDVENVVNRLKTRKRNDAGEEITGFSKYATKILNEAVLHVAPPFVGESNPGYCRVEITVDIYRQDKREWDSLKPGDVVFLLKLGTGLEQLRGAFVHDILDSDNKSIVQWSGYNEIESSQRKFILDVDPAHWGDVFQANVLMRRKSKEAAFYPTLKTIHGLHKIRSILPEWISGVFLGYGEIPEQPTGVVDLLDTFQTSKQVYEAFPEKFECTEEASAPFKLDTSDDKWSLIPYTPVDKGPYFVQEDHSNKLKFTQAQGQAIVSGTLPGLTVIVGPPGTGKTDVATQIILNLYHSHPSEVTLVIAHSNQALNHLFEKIALLDVNQKHLLRLGHGEDMIREEVSKGGSFSKVGRAENLLEGRATLLREVDSLAESIGAEGAHGDSCETAHHFFRVFVLPKYQKWQKEGGKFPFDEFFKDKKDHSDAGKWYHIDRIFTDLADIRPVEHMSGKAQSDYMLVKEAKVVAMTAKYASMHHDSLVRLGFRYSSLVAEEAAQLTEIELVIPMTLQKETDALKRVVLIGDHKQNAPIVTNELVRKCNFDQSTFGRFIRLGMPTFLLDSQGRAKPSISDIYGWRYGGLKNLPHTKEGVYQYANSGFLHDVQFINVDDYEGQGETEVAPHVIQNLGEAEYAIALYQYMRLLGYPADKITILTMYNGQKALLQEICSRRCASTKGDREIFGMPRVITTVDQYQGEQNDYVIVSLVRTKHVGYLRDVRRMTVAVSRARLGLYVLGRYDMLAQCVELEEMMKKLGGSHNLEAVMGEMYEQKERLSGDKPKDAAASVTLTGVVHLGQYVEQMTQQYKSRHGLV</sequence>
<keyword evidence="1" id="KW-0067">ATP-binding</keyword>
<dbReference type="InterPro" id="IPR048966">
    <property type="entry name" value="Aquarius_b-barrel"/>
</dbReference>
<name>A0A1D8NCH9_YARLL</name>
<feature type="domain" description="RNA helicase aquarius beta-barrel" evidence="5">
    <location>
        <begin position="430"/>
        <end position="543"/>
    </location>
</feature>
<dbReference type="KEGG" id="yli:2909578"/>
<dbReference type="Pfam" id="PF13087">
    <property type="entry name" value="AAA_12"/>
    <property type="match status" value="1"/>
</dbReference>
<dbReference type="VEuPathDB" id="FungiDB:YALI1_C33100g"/>
<keyword evidence="1" id="KW-0547">Nucleotide-binding</keyword>
<accession>A0A1D8NCH9</accession>
<evidence type="ECO:0000256" key="1">
    <source>
        <dbReference type="ARBA" id="ARBA00022806"/>
    </source>
</evidence>
<dbReference type="PANTHER" id="PTHR10887:SF5">
    <property type="entry name" value="RNA HELICASE AQUARIUS"/>
    <property type="match status" value="1"/>
</dbReference>
<evidence type="ECO:0000313" key="7">
    <source>
        <dbReference type="EMBL" id="RDW24392.1"/>
    </source>
</evidence>
<dbReference type="Pfam" id="PF13086">
    <property type="entry name" value="AAA_11"/>
    <property type="match status" value="1"/>
</dbReference>
<dbReference type="InterPro" id="IPR047187">
    <property type="entry name" value="SF1_C_Upf1"/>
</dbReference>
<reference evidence="7 9" key="2">
    <citation type="submission" date="2018-07" db="EMBL/GenBank/DDBJ databases">
        <title>Draft Genome Assemblies for Five Robust Yarrowia lipolytica Strains Exhibiting High Lipid Production and Pentose Sugar Utilization and Sugar Alcohol Secretion from Undetoxified Lignocellulosic Biomass Hydrolysates.</title>
        <authorList>
            <consortium name="DOE Joint Genome Institute"/>
            <person name="Walker C."/>
            <person name="Ryu S."/>
            <person name="Na H."/>
            <person name="Zane M."/>
            <person name="LaButti K."/>
            <person name="Lipzen A."/>
            <person name="Haridas S."/>
            <person name="Barry K."/>
            <person name="Grigoriev I.V."/>
            <person name="Quarterman J."/>
            <person name="Slininger P."/>
            <person name="Dien B."/>
            <person name="Trinh C.T."/>
        </authorList>
    </citation>
    <scope>NUCLEOTIDE SEQUENCE [LARGE SCALE GENOMIC DNA]</scope>
    <source>
        <strain evidence="7 9">YB392</strain>
    </source>
</reference>
<evidence type="ECO:0000259" key="4">
    <source>
        <dbReference type="Pfam" id="PF16399"/>
    </source>
</evidence>
<protein>
    <submittedName>
        <fullName evidence="7">P-loop containing nucleoside triphosphate hydrolase protein</fullName>
    </submittedName>
</protein>
<dbReference type="InterPro" id="IPR041679">
    <property type="entry name" value="DNA2/NAM7-like_C"/>
</dbReference>
<dbReference type="OrthoDB" id="1879at2759"/>
<dbReference type="VEuPathDB" id="FungiDB:YALI0_C24079g"/>
<dbReference type="InterPro" id="IPR027417">
    <property type="entry name" value="P-loop_NTPase"/>
</dbReference>
<gene>
    <name evidence="7" type="ORF">B0I71DRAFT_101088</name>
    <name evidence="6" type="ORF">YALI1_C33100g</name>
</gene>
<evidence type="ECO:0000259" key="3">
    <source>
        <dbReference type="Pfam" id="PF13087"/>
    </source>
</evidence>
<dbReference type="GO" id="GO:0071013">
    <property type="term" value="C:catalytic step 2 spliceosome"/>
    <property type="evidence" value="ECO:0007669"/>
    <property type="project" value="TreeGrafter"/>
</dbReference>
<reference evidence="6 8" key="1">
    <citation type="journal article" date="2016" name="PLoS ONE">
        <title>Sequence Assembly of Yarrowia lipolytica Strain W29/CLIB89 Shows Transposable Element Diversity.</title>
        <authorList>
            <person name="Magnan C."/>
            <person name="Yu J."/>
            <person name="Chang I."/>
            <person name="Jahn E."/>
            <person name="Kanomata Y."/>
            <person name="Wu J."/>
            <person name="Zeller M."/>
            <person name="Oakes M."/>
            <person name="Baldi P."/>
            <person name="Sandmeyer S."/>
        </authorList>
    </citation>
    <scope>NUCLEOTIDE SEQUENCE [LARGE SCALE GENOMIC DNA]</scope>
    <source>
        <strain evidence="6">CLIB89</strain>
        <strain evidence="8">CLIB89(W29)</strain>
    </source>
</reference>
<evidence type="ECO:0000313" key="9">
    <source>
        <dbReference type="Proteomes" id="UP000256601"/>
    </source>
</evidence>
<dbReference type="RefSeq" id="XP_502209.2">
    <property type="nucleotide sequence ID" value="XM_502209.2"/>
</dbReference>
<dbReference type="Pfam" id="PF21143">
    <property type="entry name" value="Aquarius_N_2nd"/>
    <property type="match status" value="1"/>
</dbReference>
<dbReference type="EMBL" id="CP017555">
    <property type="protein sequence ID" value="AOW03339.1"/>
    <property type="molecule type" value="Genomic_DNA"/>
</dbReference>
<dbReference type="GeneID" id="2909578"/>
<dbReference type="PANTHER" id="PTHR10887">
    <property type="entry name" value="DNA2/NAM7 HELICASE FAMILY"/>
    <property type="match status" value="1"/>
</dbReference>
<evidence type="ECO:0000313" key="6">
    <source>
        <dbReference type="EMBL" id="AOW03339.1"/>
    </source>
</evidence>
<dbReference type="FunFam" id="3.40.50.300:FF:002863">
    <property type="entry name" value="Pre-mRNA-splicing factor cwf11"/>
    <property type="match status" value="1"/>
</dbReference>
<dbReference type="GO" id="GO:0003729">
    <property type="term" value="F:mRNA binding"/>
    <property type="evidence" value="ECO:0007669"/>
    <property type="project" value="TreeGrafter"/>
</dbReference>
<dbReference type="GO" id="GO:0003678">
    <property type="term" value="F:DNA helicase activity"/>
    <property type="evidence" value="ECO:0007669"/>
    <property type="project" value="UniProtKB-ARBA"/>
</dbReference>
<dbReference type="InterPro" id="IPR045055">
    <property type="entry name" value="DNA2/NAM7-like"/>
</dbReference>
<organism evidence="6 8">
    <name type="scientific">Yarrowia lipolytica</name>
    <name type="common">Candida lipolytica</name>
    <dbReference type="NCBI Taxonomy" id="4952"/>
    <lineage>
        <taxon>Eukaryota</taxon>
        <taxon>Fungi</taxon>
        <taxon>Dikarya</taxon>
        <taxon>Ascomycota</taxon>
        <taxon>Saccharomycotina</taxon>
        <taxon>Dipodascomycetes</taxon>
        <taxon>Dipodascales</taxon>
        <taxon>Dipodascales incertae sedis</taxon>
        <taxon>Yarrowia</taxon>
    </lineage>
</organism>
<dbReference type="CDD" id="cd18808">
    <property type="entry name" value="SF1_C_Upf1"/>
    <property type="match status" value="1"/>
</dbReference>
<evidence type="ECO:0000259" key="5">
    <source>
        <dbReference type="Pfam" id="PF21143"/>
    </source>
</evidence>
<dbReference type="SUPFAM" id="SSF52540">
    <property type="entry name" value="P-loop containing nucleoside triphosphate hydrolases"/>
    <property type="match status" value="1"/>
</dbReference>
<keyword evidence="1" id="KW-0347">Helicase</keyword>
<dbReference type="EMBL" id="KZ859036">
    <property type="protein sequence ID" value="RDW24392.1"/>
    <property type="molecule type" value="Genomic_DNA"/>
</dbReference>
<dbReference type="GO" id="GO:0016787">
    <property type="term" value="F:hydrolase activity"/>
    <property type="evidence" value="ECO:0007669"/>
    <property type="project" value="UniProtKB-KW"/>
</dbReference>
<dbReference type="InterPro" id="IPR032174">
    <property type="entry name" value="Aquarius_N"/>
</dbReference>
<evidence type="ECO:0000313" key="8">
    <source>
        <dbReference type="Proteomes" id="UP000182444"/>
    </source>
</evidence>
<dbReference type="Gene3D" id="3.40.50.300">
    <property type="entry name" value="P-loop containing nucleotide triphosphate hydrolases"/>
    <property type="match status" value="2"/>
</dbReference>
<feature type="domain" description="DNA2/NAM7 helicase-like C-terminal" evidence="3">
    <location>
        <begin position="952"/>
        <end position="1145"/>
    </location>
</feature>
<proteinExistence type="predicted"/>
<dbReference type="InterPro" id="IPR041677">
    <property type="entry name" value="DNA2/NAM7_AAA_11"/>
</dbReference>
<dbReference type="Proteomes" id="UP000256601">
    <property type="component" value="Unassembled WGS sequence"/>
</dbReference>
<keyword evidence="7" id="KW-0378">Hydrolase</keyword>
<feature type="domain" description="DNA2/NAM7 helicase helicase" evidence="2">
    <location>
        <begin position="680"/>
        <end position="942"/>
    </location>
</feature>
<dbReference type="AlphaFoldDB" id="A0A1D8NCH9"/>